<sequence length="406" mass="42677">MMEQKNESIDGTAITVAPSNVTAVAIDAGNVLITWSSVLSAAGYHVFRGTTSDGPYQFVQETTSLALVDTGLAANTTYYYRITAYDADGDGPMSEPAIVTTAASDVPQNLIAAANGSTTINTTWDPIANASRYHVYRSTTAVGPYVLIGITTTTSYTNVGLIPNTTYYYRVTAVVNEVESAQSNTASATTDADIPVPTNVAAMSVSSTQIITTWDAVPNATAYSVYRSTSPNGTYQLVGTTADLTYMDSGLTPNTTYYYRVAATVDGVLGNASAYAAATTHPLSPTPSAPTNVQLQALSCAEILITWEASAGADGYYIYRSNAAGGPYQLIGNTADTAYVDAPLSPSTVYYYFIQAYTQDQFSPQSASVGTSTPSCESPVPPCRPCCCPCCGCDPCGCLSRIQKKC</sequence>
<evidence type="ECO:0000259" key="1">
    <source>
        <dbReference type="PROSITE" id="PS50853"/>
    </source>
</evidence>
<dbReference type="InterPro" id="IPR050713">
    <property type="entry name" value="RTP_Phos/Ushers"/>
</dbReference>
<evidence type="ECO:0000313" key="3">
    <source>
        <dbReference type="Proteomes" id="UP000434036"/>
    </source>
</evidence>
<protein>
    <recommendedName>
        <fullName evidence="1">Fibronectin type-III domain-containing protein</fullName>
    </recommendedName>
</protein>
<evidence type="ECO:0000313" key="2">
    <source>
        <dbReference type="EMBL" id="MXQ74291.1"/>
    </source>
</evidence>
<dbReference type="PANTHER" id="PTHR46957:SF3">
    <property type="entry name" value="CYTOKINE RECEPTOR"/>
    <property type="match status" value="1"/>
</dbReference>
<feature type="domain" description="Fibronectin type-III" evidence="1">
    <location>
        <begin position="17"/>
        <end position="104"/>
    </location>
</feature>
<keyword evidence="3" id="KW-1185">Reference proteome</keyword>
<gene>
    <name evidence="2" type="ORF">GSF08_10175</name>
</gene>
<dbReference type="RefSeq" id="WP_160625678.1">
    <property type="nucleotide sequence ID" value="NZ_WUUQ01000005.1"/>
</dbReference>
<accession>A0A6N8U8T2</accession>
<reference evidence="2 3" key="1">
    <citation type="submission" date="2019-12" db="EMBL/GenBank/DDBJ databases">
        <authorList>
            <person name="Yang R."/>
        </authorList>
    </citation>
    <scope>NUCLEOTIDE SEQUENCE [LARGE SCALE GENOMIC DNA]</scope>
    <source>
        <strain evidence="2 3">DONG20-135</strain>
    </source>
</reference>
<dbReference type="PROSITE" id="PS50853">
    <property type="entry name" value="FN3"/>
    <property type="match status" value="4"/>
</dbReference>
<feature type="domain" description="Fibronectin type-III" evidence="1">
    <location>
        <begin position="289"/>
        <end position="376"/>
    </location>
</feature>
<dbReference type="SUPFAM" id="SSF49265">
    <property type="entry name" value="Fibronectin type III"/>
    <property type="match status" value="2"/>
</dbReference>
<proteinExistence type="predicted"/>
<comment type="caution">
    <text evidence="2">The sequence shown here is derived from an EMBL/GenBank/DDBJ whole genome shotgun (WGS) entry which is preliminary data.</text>
</comment>
<dbReference type="InterPro" id="IPR013783">
    <property type="entry name" value="Ig-like_fold"/>
</dbReference>
<dbReference type="EMBL" id="WUUQ01000005">
    <property type="protein sequence ID" value="MXQ74291.1"/>
    <property type="molecule type" value="Genomic_DNA"/>
</dbReference>
<dbReference type="Pfam" id="PF00041">
    <property type="entry name" value="fn3"/>
    <property type="match status" value="2"/>
</dbReference>
<dbReference type="CDD" id="cd00063">
    <property type="entry name" value="FN3"/>
    <property type="match status" value="4"/>
</dbReference>
<dbReference type="SMART" id="SM00060">
    <property type="entry name" value="FN3"/>
    <property type="match status" value="4"/>
</dbReference>
<dbReference type="Proteomes" id="UP000434036">
    <property type="component" value="Unassembled WGS sequence"/>
</dbReference>
<dbReference type="AlphaFoldDB" id="A0A6N8U8T2"/>
<organism evidence="2 3">
    <name type="scientific">Copranaerobaculum intestinale</name>
    <dbReference type="NCBI Taxonomy" id="2692629"/>
    <lineage>
        <taxon>Bacteria</taxon>
        <taxon>Bacillati</taxon>
        <taxon>Bacillota</taxon>
        <taxon>Erysipelotrichia</taxon>
        <taxon>Erysipelotrichales</taxon>
        <taxon>Erysipelotrichaceae</taxon>
        <taxon>Copranaerobaculum</taxon>
    </lineage>
</organism>
<feature type="domain" description="Fibronectin type-III" evidence="1">
    <location>
        <begin position="106"/>
        <end position="193"/>
    </location>
</feature>
<reference evidence="2 3" key="2">
    <citation type="submission" date="2020-01" db="EMBL/GenBank/DDBJ databases">
        <title>Clostridiaceae sp. nov. isolated from the gut of human by culturomics.</title>
        <authorList>
            <person name="Chang Y."/>
        </authorList>
    </citation>
    <scope>NUCLEOTIDE SEQUENCE [LARGE SCALE GENOMIC DNA]</scope>
    <source>
        <strain evidence="2 3">DONG20-135</strain>
    </source>
</reference>
<dbReference type="PANTHER" id="PTHR46957">
    <property type="entry name" value="CYTOKINE RECEPTOR"/>
    <property type="match status" value="1"/>
</dbReference>
<dbReference type="Gene3D" id="2.60.40.10">
    <property type="entry name" value="Immunoglobulins"/>
    <property type="match status" value="4"/>
</dbReference>
<name>A0A6N8U8T2_9FIRM</name>
<dbReference type="InterPro" id="IPR036116">
    <property type="entry name" value="FN3_sf"/>
</dbReference>
<feature type="domain" description="Fibronectin type-III" evidence="1">
    <location>
        <begin position="196"/>
        <end position="283"/>
    </location>
</feature>
<dbReference type="InterPro" id="IPR003961">
    <property type="entry name" value="FN3_dom"/>
</dbReference>
<dbReference type="GO" id="GO:0016020">
    <property type="term" value="C:membrane"/>
    <property type="evidence" value="ECO:0007669"/>
    <property type="project" value="UniProtKB-SubCell"/>
</dbReference>